<organism evidence="1 2">
    <name type="scientific">Eretmocerus hayati</name>
    <dbReference type="NCBI Taxonomy" id="131215"/>
    <lineage>
        <taxon>Eukaryota</taxon>
        <taxon>Metazoa</taxon>
        <taxon>Ecdysozoa</taxon>
        <taxon>Arthropoda</taxon>
        <taxon>Hexapoda</taxon>
        <taxon>Insecta</taxon>
        <taxon>Pterygota</taxon>
        <taxon>Neoptera</taxon>
        <taxon>Endopterygota</taxon>
        <taxon>Hymenoptera</taxon>
        <taxon>Apocrita</taxon>
        <taxon>Proctotrupomorpha</taxon>
        <taxon>Chalcidoidea</taxon>
        <taxon>Aphelinidae</taxon>
        <taxon>Aphelininae</taxon>
        <taxon>Eretmocerus</taxon>
    </lineage>
</organism>
<proteinExistence type="predicted"/>
<comment type="caution">
    <text evidence="1">The sequence shown here is derived from an EMBL/GenBank/DDBJ whole genome shotgun (WGS) entry which is preliminary data.</text>
</comment>
<evidence type="ECO:0000313" key="2">
    <source>
        <dbReference type="Proteomes" id="UP001239111"/>
    </source>
</evidence>
<evidence type="ECO:0000313" key="1">
    <source>
        <dbReference type="EMBL" id="KAJ8673527.1"/>
    </source>
</evidence>
<dbReference type="EMBL" id="CM056743">
    <property type="protein sequence ID" value="KAJ8673527.1"/>
    <property type="molecule type" value="Genomic_DNA"/>
</dbReference>
<keyword evidence="2" id="KW-1185">Reference proteome</keyword>
<protein>
    <submittedName>
        <fullName evidence="1">Uncharacterized protein</fullName>
    </submittedName>
</protein>
<accession>A0ACC2NTH2</accession>
<reference evidence="1" key="1">
    <citation type="submission" date="2023-04" db="EMBL/GenBank/DDBJ databases">
        <title>A chromosome-level genome assembly of the parasitoid wasp Eretmocerus hayati.</title>
        <authorList>
            <person name="Zhong Y."/>
            <person name="Liu S."/>
            <person name="Liu Y."/>
        </authorList>
    </citation>
    <scope>NUCLEOTIDE SEQUENCE</scope>
    <source>
        <strain evidence="1">ZJU_SS_LIU_2023</strain>
    </source>
</reference>
<name>A0ACC2NTH2_9HYME</name>
<sequence length="1502" mass="169865">MILTFTTRFNQLREAKTKSFQNVPTEDECIVNVPSDRVTPYPDDESLVAQGDKDNVDTDVIGSDHTNSSIHSGCEQSCGDESCSEASNVDGGDDSIEDTEINYTYVESPRSVQGFNRNPTVMRGTNIRSPPQSEGHETCATPPGPPQIAGRRISDPLYFYEEILKMQNEHGHKDLCTPANITFNGVHDMGLNTRIKFVCRECGYHACLNVTNQDSGNMPLNMGAAVGSVYAGIGYSELRQVLAALDVPCMSDRTYRNQRLRLMQFMLEASEESMKLAIEEEKRLAILNGDVINGIPFITVIVDGSWGKRSYKSGQYDSLSGCAAIIGARTKKVLYVGVRNKYCYACSIAASKNVAPSEHHKRTCCFKNWGRDQSSSSMEKHIIVQGFKESVKKHGVIYKVMIADGDSSVYKAVRDSKPYRDYRVQVEKIECKNHLLRNLCNKIKDAAKGRITLTRGNVKTFRELVTRGAFKVRKHIAKLVKVQLSRERSKDQEQALQNQILDSTNHCFGDHRNCERLQVPCDPKPNEKNWVPVLISTKVYFPIKTAVSNLSCHVKSLLCNETNNPVESFNSIIAKLLGGKRVNYSARESYTLRVHAAVVQFNDQSLLSSIIETGGYNKSEVSNAMENRQRARIISKKALRLIQGRRKRRAGRGADADYGEAVQQPDVDASAYEVLKENHIRQLKEDQKNKIQIEKDTRDQSGCEEWHELRSERCCSSHFGRICRLRDDTSRGNVVKDILYPSVTDLPAFRYGLQKEEEARTKISKMLKKDIQKAGLTIADGDEYYLATSVDGFIDDDGVLEIKSPISAKNLTFRETMTKKPALRRIFADKNGEQMNPNHYYYHQVQGQLHITGRAYCIFALVTGKSIHLVTVERDDEFWKNKMAERLRNFYFDCLQPEILDSRYNREMPMREPDYVIRAQAAAALRKKSKAPQTKNPKILKNTRSSKTSRPTKKGPSKAQIAKKRPMRKPKATNVVAHVQTSSISQIPNETMPMCVEESNPDRHGTPSDVPLTAKDRQTILLALDSNINMDEVSKNVLNVNQKLTDDAINALLQVASKHTSDYEIHPPIYFRFLDDMPEEIRNWNGKTHLQIIGGEDAEGGCDHWICYKYDGKDLLIYDSLNREFLDEEVVRYFNHRYPNIRRTKIVYVPVTQQPDGKSCGVYASAFLTHIILGNDPSAFHFSENATMMRNHLYEIIVTGRLRIFPKNQSTSKTSLVRGANVTHSGRSGEKGSSRGVVTLARHSQASGISQSHRSQDLSQSRERRKFPNSPRPALANGEDVVHSRPTKRLRFDIDCIEITSVHQLTELPERNRIGARRFFDERELLLEVVLERVYRDEKLNDDTIDFFLRLVDKHCGDKFSIQSVNYITRPELVEPVSGPAIQIIGGDCTDHWRTILFENGVLHVYDSLSGFGPLVEPEIVYVSKRFPSLNKGNILYHKMSIRQTNIIICGVYACCTTASAALGTDAYEIPKIPYATTDMIVRRHLAKIMITGILTPFPRQT</sequence>
<dbReference type="Proteomes" id="UP001239111">
    <property type="component" value="Chromosome 3"/>
</dbReference>
<gene>
    <name evidence="1" type="ORF">QAD02_004789</name>
</gene>